<dbReference type="GO" id="GO:0070847">
    <property type="term" value="C:core mediator complex"/>
    <property type="evidence" value="ECO:0007669"/>
    <property type="project" value="TreeGrafter"/>
</dbReference>
<dbReference type="GO" id="GO:0006357">
    <property type="term" value="P:regulation of transcription by RNA polymerase II"/>
    <property type="evidence" value="ECO:0007669"/>
    <property type="project" value="InterPro"/>
</dbReference>
<evidence type="ECO:0000256" key="7">
    <source>
        <dbReference type="ARBA" id="ARBA00032014"/>
    </source>
</evidence>
<evidence type="ECO:0000256" key="6">
    <source>
        <dbReference type="ARBA" id="ARBA00023242"/>
    </source>
</evidence>
<keyword evidence="8" id="KW-0010">Activator</keyword>
<dbReference type="Proteomes" id="UP000837801">
    <property type="component" value="Unassembled WGS sequence"/>
</dbReference>
<comment type="function">
    <text evidence="8">Component of the Mediator complex, a coactivator involved in the regulated transcription of nearly all RNA polymerase II-dependent genes. Mediator functions as a bridge to convey information from gene-specific regulatory proteins to the basal RNA polymerase II transcription machinery. Mediator is recruited to promoters by direct interactions with regulatory proteins and serves as a scaffold for the assembly of a functional preinitiation complex with RNA polymerase II and the general transcription factors.</text>
</comment>
<feature type="compositionally biased region" description="Acidic residues" evidence="9">
    <location>
        <begin position="56"/>
        <end position="76"/>
    </location>
</feature>
<reference evidence="10" key="1">
    <citation type="submission" date="2022-03" db="EMBL/GenBank/DDBJ databases">
        <authorList>
            <person name="Legras J.-L."/>
            <person name="Devillers H."/>
            <person name="Grondin C."/>
        </authorList>
    </citation>
    <scope>NUCLEOTIDE SEQUENCE</scope>
    <source>
        <strain evidence="10">CLIB 1423</strain>
    </source>
</reference>
<dbReference type="PANTHER" id="PTHR13114:SF7">
    <property type="entry name" value="MEDIATOR OF RNA POLYMERASE II TRANSCRIPTION SUBUNIT 17"/>
    <property type="match status" value="1"/>
</dbReference>
<dbReference type="GO" id="GO:0003712">
    <property type="term" value="F:transcription coregulator activity"/>
    <property type="evidence" value="ECO:0007669"/>
    <property type="project" value="InterPro"/>
</dbReference>
<feature type="compositionally biased region" description="Basic and acidic residues" evidence="9">
    <location>
        <begin position="88"/>
        <end position="106"/>
    </location>
</feature>
<sequence>MEGKIHLGLDHELYGEGYRDPFIQDENKLSITEIIPRILQERHFLTITEESLLKEIEEEEEGEREEGRDGDDDLTDSEGNGEASRVAGSEDDKIENEGLKGDEELKTGSSINTYENFQVQKQELSKYISTALNETSLSLDFVSLLISSVKPNIGKTTMSPHLTKTVPLGSLNSDKLEVADPHRSEETSSIGQGLKLESLEKITSSFRNSSLRLNEQVLKEHTYWENIHSVLQSGEVLYKTRDPTTGFRSIGVKYGFGDSGSSYHDPGLAVLKRDSRDGMVSLLPVISSGTGGIKVADKVYKYIRVKILSKIDDDYMLTGQSIFNSSNIIQSGGSFGDISILNDIEKIRFFLFEEDLFSQLTREAKTLINYNVSIISNKIIIEVNDNIIEIESVIYDENNEDELNNLYQNINKESSMNNGKAQQILIFLKLMLCCFYKYNLNLRQGVPTARNKWKLANSHPLILRPLLGYLRHEINFKNILYIVENITSAYKSEGVEDAAVKISSKQYSTLQPISETKKVQDIFEKSTKSPTSEITILLRNNSKKNVLKIDLTLSASETFCNLMVNISIMKYENEKLEDGVKLLESNVSEIYDVEECLQWVISNFMKDATS</sequence>
<keyword evidence="6 8" id="KW-0539">Nucleus</keyword>
<comment type="caution">
    <text evidence="10">The sequence shown here is derived from an EMBL/GenBank/DDBJ whole genome shotgun (WGS) entry which is preliminary data.</text>
</comment>
<evidence type="ECO:0000256" key="5">
    <source>
        <dbReference type="ARBA" id="ARBA00023163"/>
    </source>
</evidence>
<evidence type="ECO:0000313" key="10">
    <source>
        <dbReference type="EMBL" id="CAH2350726.1"/>
    </source>
</evidence>
<dbReference type="Gene3D" id="6.10.250.2620">
    <property type="match status" value="1"/>
</dbReference>
<evidence type="ECO:0000313" key="11">
    <source>
        <dbReference type="Proteomes" id="UP000837801"/>
    </source>
</evidence>
<dbReference type="OrthoDB" id="5319830at2759"/>
<keyword evidence="11" id="KW-1185">Reference proteome</keyword>
<evidence type="ECO:0000256" key="9">
    <source>
        <dbReference type="SAM" id="MobiDB-lite"/>
    </source>
</evidence>
<comment type="similarity">
    <text evidence="2 8">Belongs to the Mediator complex subunit 17 family.</text>
</comment>
<evidence type="ECO:0000256" key="3">
    <source>
        <dbReference type="ARBA" id="ARBA00019610"/>
    </source>
</evidence>
<comment type="subcellular location">
    <subcellularLocation>
        <location evidence="1 8">Nucleus</location>
    </subcellularLocation>
</comment>
<keyword evidence="4 8" id="KW-0805">Transcription regulation</keyword>
<evidence type="ECO:0000256" key="2">
    <source>
        <dbReference type="ARBA" id="ARBA00005635"/>
    </source>
</evidence>
<dbReference type="AlphaFoldDB" id="A0A9P0QLF8"/>
<gene>
    <name evidence="8" type="primary">MED17</name>
    <name evidence="10" type="ORF">CLIB1423_02S03752</name>
</gene>
<proteinExistence type="inferred from homology"/>
<evidence type="ECO:0000256" key="8">
    <source>
        <dbReference type="RuleBase" id="RU364140"/>
    </source>
</evidence>
<dbReference type="EMBL" id="CAKXYY010000002">
    <property type="protein sequence ID" value="CAH2350726.1"/>
    <property type="molecule type" value="Genomic_DNA"/>
</dbReference>
<comment type="subunit">
    <text evidence="8">Component of the Mediator complex.</text>
</comment>
<evidence type="ECO:0000256" key="1">
    <source>
        <dbReference type="ARBA" id="ARBA00004123"/>
    </source>
</evidence>
<protein>
    <recommendedName>
        <fullName evidence="3 8">Mediator of RNA polymerase II transcription subunit 17</fullName>
    </recommendedName>
    <alternativeName>
        <fullName evidence="7 8">Mediator complex subunit 17</fullName>
    </alternativeName>
</protein>
<organism evidence="10 11">
    <name type="scientific">[Candida] railenensis</name>
    <dbReference type="NCBI Taxonomy" id="45579"/>
    <lineage>
        <taxon>Eukaryota</taxon>
        <taxon>Fungi</taxon>
        <taxon>Dikarya</taxon>
        <taxon>Ascomycota</taxon>
        <taxon>Saccharomycotina</taxon>
        <taxon>Pichiomycetes</taxon>
        <taxon>Debaryomycetaceae</taxon>
        <taxon>Kurtzmaniella</taxon>
    </lineage>
</organism>
<dbReference type="GO" id="GO:0016592">
    <property type="term" value="C:mediator complex"/>
    <property type="evidence" value="ECO:0007669"/>
    <property type="project" value="InterPro"/>
</dbReference>
<accession>A0A9P0QLF8</accession>
<feature type="region of interest" description="Disordered" evidence="9">
    <location>
        <begin position="53"/>
        <end position="107"/>
    </location>
</feature>
<name>A0A9P0QLF8_9ASCO</name>
<dbReference type="PANTHER" id="PTHR13114">
    <property type="entry name" value="MEDIATOR OF RNA POLYMERASE II TRANSCRIPTION SUBUNIT 17"/>
    <property type="match status" value="1"/>
</dbReference>
<dbReference type="InterPro" id="IPR019313">
    <property type="entry name" value="Mediator_Med17"/>
</dbReference>
<dbReference type="Pfam" id="PF10156">
    <property type="entry name" value="Med17"/>
    <property type="match status" value="1"/>
</dbReference>
<keyword evidence="5 8" id="KW-0804">Transcription</keyword>
<evidence type="ECO:0000256" key="4">
    <source>
        <dbReference type="ARBA" id="ARBA00023015"/>
    </source>
</evidence>